<gene>
    <name evidence="2" type="ORF">SAMN04487910_4535</name>
</gene>
<dbReference type="Proteomes" id="UP000198521">
    <property type="component" value="Unassembled WGS sequence"/>
</dbReference>
<evidence type="ECO:0000313" key="3">
    <source>
        <dbReference type="Proteomes" id="UP000198521"/>
    </source>
</evidence>
<proteinExistence type="predicted"/>
<name>A0A1H7WRV7_AQUAM</name>
<evidence type="ECO:0000256" key="1">
    <source>
        <dbReference type="SAM" id="Phobius"/>
    </source>
</evidence>
<sequence>MKIITLRNKLSLHIYVVIIFWLSDHYFFLNKLLKRILCFFQLPPNSILLHIRNSQVNLLRTHIYIINFKVLDLYKNAFRLRITTVSSINKNFLKWFFISLKKGKAIKWLSTPLGLYT</sequence>
<feature type="transmembrane region" description="Helical" evidence="1">
    <location>
        <begin position="12"/>
        <end position="29"/>
    </location>
</feature>
<organism evidence="2 3">
    <name type="scientific">Aquimarina amphilecti</name>
    <dbReference type="NCBI Taxonomy" id="1038014"/>
    <lineage>
        <taxon>Bacteria</taxon>
        <taxon>Pseudomonadati</taxon>
        <taxon>Bacteroidota</taxon>
        <taxon>Flavobacteriia</taxon>
        <taxon>Flavobacteriales</taxon>
        <taxon>Flavobacteriaceae</taxon>
        <taxon>Aquimarina</taxon>
    </lineage>
</organism>
<accession>A0A1H7WRV7</accession>
<dbReference type="EMBL" id="FOAB01000011">
    <property type="protein sequence ID" value="SEM24213.1"/>
    <property type="molecule type" value="Genomic_DNA"/>
</dbReference>
<evidence type="ECO:0000313" key="2">
    <source>
        <dbReference type="EMBL" id="SEM24213.1"/>
    </source>
</evidence>
<keyword evidence="1" id="KW-0472">Membrane</keyword>
<reference evidence="2 3" key="1">
    <citation type="submission" date="2016-10" db="EMBL/GenBank/DDBJ databases">
        <authorList>
            <person name="de Groot N.N."/>
        </authorList>
    </citation>
    <scope>NUCLEOTIDE SEQUENCE [LARGE SCALE GENOMIC DNA]</scope>
    <source>
        <strain evidence="2 3">DSM 25232</strain>
    </source>
</reference>
<dbReference type="AlphaFoldDB" id="A0A1H7WRV7"/>
<protein>
    <submittedName>
        <fullName evidence="2">Uncharacterized protein</fullName>
    </submittedName>
</protein>
<keyword evidence="1" id="KW-0812">Transmembrane</keyword>
<keyword evidence="3" id="KW-1185">Reference proteome</keyword>
<keyword evidence="1" id="KW-1133">Transmembrane helix</keyword>